<dbReference type="SUPFAM" id="SSF46946">
    <property type="entry name" value="S13-like H2TH domain"/>
    <property type="match status" value="1"/>
</dbReference>
<comment type="subunit">
    <text evidence="4">Monomer.</text>
</comment>
<protein>
    <recommendedName>
        <fullName evidence="7">Formamidopyrimidine-DNA glycosylase</fullName>
        <ecNumber evidence="5">3.2.2.23</ecNumber>
        <ecNumber evidence="6">4.2.99.18</ecNumber>
    </recommendedName>
    <alternativeName>
        <fullName evidence="18">DNA-(apurinic or apyrimidinic site) lyase MutM</fullName>
    </alternativeName>
</protein>
<dbReference type="SUPFAM" id="SSF57716">
    <property type="entry name" value="Glucocorticoid receptor-like (DNA-binding domain)"/>
    <property type="match status" value="1"/>
</dbReference>
<feature type="domain" description="FPG-type" evidence="21">
    <location>
        <begin position="234"/>
        <end position="270"/>
    </location>
</feature>
<keyword evidence="16" id="KW-0511">Multifunctional enzyme</keyword>
<feature type="domain" description="Formamidopyrimidine-DNA glycosylase catalytic" evidence="22">
    <location>
        <begin position="2"/>
        <end position="114"/>
    </location>
</feature>
<dbReference type="PROSITE" id="PS01242">
    <property type="entry name" value="ZF_FPG_1"/>
    <property type="match status" value="1"/>
</dbReference>
<accession>A0A1L4D085</accession>
<dbReference type="STRING" id="1915309.AXG55_06685"/>
<evidence type="ECO:0000313" key="24">
    <source>
        <dbReference type="Proteomes" id="UP000184731"/>
    </source>
</evidence>
<keyword evidence="13" id="KW-0238">DNA-binding</keyword>
<dbReference type="EC" id="4.2.99.18" evidence="6"/>
<dbReference type="InterPro" id="IPR010979">
    <property type="entry name" value="Ribosomal_uS13-like_H2TH"/>
</dbReference>
<dbReference type="RefSeq" id="WP_148697347.1">
    <property type="nucleotide sequence ID" value="NZ_CP017834.1"/>
</dbReference>
<dbReference type="InterPro" id="IPR035937">
    <property type="entry name" value="FPG_N"/>
</dbReference>
<keyword evidence="24" id="KW-1185">Reference proteome</keyword>
<evidence type="ECO:0000256" key="6">
    <source>
        <dbReference type="ARBA" id="ARBA00012720"/>
    </source>
</evidence>
<proteinExistence type="inferred from homology"/>
<dbReference type="PROSITE" id="PS51066">
    <property type="entry name" value="ZF_FPG_2"/>
    <property type="match status" value="1"/>
</dbReference>
<dbReference type="InterPro" id="IPR010663">
    <property type="entry name" value="Znf_FPG/IleRS"/>
</dbReference>
<evidence type="ECO:0000256" key="11">
    <source>
        <dbReference type="ARBA" id="ARBA00022801"/>
    </source>
</evidence>
<dbReference type="InterPro" id="IPR015886">
    <property type="entry name" value="H2TH_FPG"/>
</dbReference>
<dbReference type="Pfam" id="PF06831">
    <property type="entry name" value="H2TH"/>
    <property type="match status" value="1"/>
</dbReference>
<dbReference type="PANTHER" id="PTHR22993:SF9">
    <property type="entry name" value="FORMAMIDOPYRIMIDINE-DNA GLYCOSYLASE"/>
    <property type="match status" value="1"/>
</dbReference>
<evidence type="ECO:0000256" key="4">
    <source>
        <dbReference type="ARBA" id="ARBA00011245"/>
    </source>
</evidence>
<evidence type="ECO:0000256" key="17">
    <source>
        <dbReference type="ARBA" id="ARBA00023295"/>
    </source>
</evidence>
<gene>
    <name evidence="23" type="ORF">AXG55_06685</name>
</gene>
<evidence type="ECO:0000256" key="12">
    <source>
        <dbReference type="ARBA" id="ARBA00022833"/>
    </source>
</evidence>
<dbReference type="PANTHER" id="PTHR22993">
    <property type="entry name" value="FORMAMIDOPYRIMIDINE-DNA GLYCOSYLASE"/>
    <property type="match status" value="1"/>
</dbReference>
<evidence type="ECO:0000256" key="19">
    <source>
        <dbReference type="ARBA" id="ARBA00044632"/>
    </source>
</evidence>
<keyword evidence="15" id="KW-0456">Lyase</keyword>
<dbReference type="InterPro" id="IPR020629">
    <property type="entry name" value="FPG_Glyclase"/>
</dbReference>
<dbReference type="Pfam" id="PF01149">
    <property type="entry name" value="Fapy_DNA_glyco"/>
    <property type="match status" value="1"/>
</dbReference>
<keyword evidence="14" id="KW-0234">DNA repair</keyword>
<evidence type="ECO:0000256" key="1">
    <source>
        <dbReference type="ARBA" id="ARBA00001668"/>
    </source>
</evidence>
<dbReference type="Gene3D" id="1.10.8.50">
    <property type="match status" value="1"/>
</dbReference>
<keyword evidence="12" id="KW-0862">Zinc</keyword>
<evidence type="ECO:0000313" key="23">
    <source>
        <dbReference type="EMBL" id="APJ03608.1"/>
    </source>
</evidence>
<evidence type="ECO:0000256" key="5">
    <source>
        <dbReference type="ARBA" id="ARBA00012024"/>
    </source>
</evidence>
<organism evidence="23 24">
    <name type="scientific">Silvanigrella aquatica</name>
    <dbReference type="NCBI Taxonomy" id="1915309"/>
    <lineage>
        <taxon>Bacteria</taxon>
        <taxon>Pseudomonadati</taxon>
        <taxon>Bdellovibrionota</taxon>
        <taxon>Oligoflexia</taxon>
        <taxon>Silvanigrellales</taxon>
        <taxon>Silvanigrellaceae</taxon>
        <taxon>Silvanigrella</taxon>
    </lineage>
</organism>
<dbReference type="PROSITE" id="PS51068">
    <property type="entry name" value="FPG_CAT"/>
    <property type="match status" value="1"/>
</dbReference>
<evidence type="ECO:0000256" key="18">
    <source>
        <dbReference type="ARBA" id="ARBA00030638"/>
    </source>
</evidence>
<dbReference type="Pfam" id="PF06827">
    <property type="entry name" value="zf-FPG_IleRS"/>
    <property type="match status" value="1"/>
</dbReference>
<dbReference type="FunFam" id="1.10.8.50:FF:000003">
    <property type="entry name" value="Formamidopyrimidine-DNA glycosylase"/>
    <property type="match status" value="1"/>
</dbReference>
<keyword evidence="8" id="KW-0479">Metal-binding</keyword>
<dbReference type="AlphaFoldDB" id="A0A1L4D085"/>
<dbReference type="GO" id="GO:0140078">
    <property type="term" value="F:class I DNA-(apurinic or apyrimidinic site) endonuclease activity"/>
    <property type="evidence" value="ECO:0007669"/>
    <property type="project" value="UniProtKB-EC"/>
</dbReference>
<dbReference type="GO" id="GO:0034039">
    <property type="term" value="F:8-oxo-7,8-dihydroguanine DNA N-glycosylase activity"/>
    <property type="evidence" value="ECO:0007669"/>
    <property type="project" value="TreeGrafter"/>
</dbReference>
<evidence type="ECO:0000256" key="13">
    <source>
        <dbReference type="ARBA" id="ARBA00023125"/>
    </source>
</evidence>
<dbReference type="InterPro" id="IPR012319">
    <property type="entry name" value="FPG_cat"/>
</dbReference>
<evidence type="ECO:0000256" key="7">
    <source>
        <dbReference type="ARBA" id="ARBA00016240"/>
    </source>
</evidence>
<dbReference type="InterPro" id="IPR000214">
    <property type="entry name" value="Znf_DNA_glyclase/AP_lyase"/>
</dbReference>
<dbReference type="SMART" id="SM00898">
    <property type="entry name" value="Fapy_DNA_glyco"/>
    <property type="match status" value="1"/>
</dbReference>
<keyword evidence="9" id="KW-0227">DNA damage</keyword>
<dbReference type="EMBL" id="CP017834">
    <property type="protein sequence ID" value="APJ03608.1"/>
    <property type="molecule type" value="Genomic_DNA"/>
</dbReference>
<sequence>MPELPEVQNFVNALNKSYAGLKIKEIQFHRENLRYPFQKKELFKIFSQGNFFQRCYREGKQMVLETSQGSVHVSLGMSGSFKPILSKSLEKHQHVSLYFENGEGLAYVDPRRFGFWIIKQEIDSETSSCDPLNKNELEILFLSEEVMQKRVTVKDLLMDQKIIGGIGNIYAVEALFHAKISPLKLCYEVSLQKWKDLAQVIPQILEQAIHLGGSSISTYRSLNGNKGSFQDVHQVYGRESQACLKNDCKGTIKRIVQKGRSTWFCSLCQKN</sequence>
<comment type="catalytic activity">
    <reaction evidence="1">
        <text>Hydrolysis of DNA containing ring-opened 7-methylguanine residues, releasing 2,6-diamino-4-hydroxy-5-(N-methyl)formamidopyrimidine.</text>
        <dbReference type="EC" id="3.2.2.23"/>
    </reaction>
</comment>
<keyword evidence="10 20" id="KW-0863">Zinc-finger</keyword>
<keyword evidence="17" id="KW-0326">Glycosidase</keyword>
<dbReference type="InterPro" id="IPR015887">
    <property type="entry name" value="DNA_glyclase_Znf_dom_DNA_BS"/>
</dbReference>
<dbReference type="GO" id="GO:0006284">
    <property type="term" value="P:base-excision repair"/>
    <property type="evidence" value="ECO:0007669"/>
    <property type="project" value="InterPro"/>
</dbReference>
<evidence type="ECO:0000256" key="15">
    <source>
        <dbReference type="ARBA" id="ARBA00023239"/>
    </source>
</evidence>
<evidence type="ECO:0000256" key="2">
    <source>
        <dbReference type="ARBA" id="ARBA00001947"/>
    </source>
</evidence>
<dbReference type="KEGG" id="saqi:AXG55_06685"/>
<dbReference type="EC" id="3.2.2.23" evidence="5"/>
<evidence type="ECO:0000259" key="21">
    <source>
        <dbReference type="PROSITE" id="PS51066"/>
    </source>
</evidence>
<dbReference type="SUPFAM" id="SSF81624">
    <property type="entry name" value="N-terminal domain of MutM-like DNA repair proteins"/>
    <property type="match status" value="1"/>
</dbReference>
<dbReference type="OrthoDB" id="5289976at2"/>
<dbReference type="Proteomes" id="UP000184731">
    <property type="component" value="Chromosome"/>
</dbReference>
<evidence type="ECO:0000256" key="8">
    <source>
        <dbReference type="ARBA" id="ARBA00022723"/>
    </source>
</evidence>
<dbReference type="Gene3D" id="3.20.190.10">
    <property type="entry name" value="MutM-like, N-terminal"/>
    <property type="match status" value="1"/>
</dbReference>
<reference evidence="23 24" key="1">
    <citation type="submission" date="2016-10" db="EMBL/GenBank/DDBJ databases">
        <title>Silvanigrella aquatica sp. nov., isolated from a freshwater lake located in the Black Forest, Germany, description of Silvanigrellaceae fam. nov., Silvanigrellales ord. nov., reclassification of the order Bdellovibrionales in the class Oligoflexia, reclassification of the families Bacteriovoracaceae and Halobacteriovoraceae in the new order Bacteriovoracales ord. nov., and reclassification of the family Pseudobacteriovoracaceae in the order Oligoflexiales.</title>
        <authorList>
            <person name="Hahn M.W."/>
            <person name="Schmidt J."/>
            <person name="Koll U."/>
            <person name="Rohde M."/>
            <person name="Verbag S."/>
            <person name="Pitt A."/>
            <person name="Nakai R."/>
            <person name="Naganuma T."/>
            <person name="Lang E."/>
        </authorList>
    </citation>
    <scope>NUCLEOTIDE SEQUENCE [LARGE SCALE GENOMIC DNA]</scope>
    <source>
        <strain evidence="23 24">MWH-Nonnen-W8red</strain>
    </source>
</reference>
<comment type="catalytic activity">
    <reaction evidence="19">
        <text>2'-deoxyribonucleotide-(2'-deoxyribose 5'-phosphate)-2'-deoxyribonucleotide-DNA = a 3'-end 2'-deoxyribonucleotide-(2,3-dehydro-2,3-deoxyribose 5'-phosphate)-DNA + a 5'-end 5'-phospho-2'-deoxyribonucleoside-DNA + H(+)</text>
        <dbReference type="Rhea" id="RHEA:66592"/>
        <dbReference type="Rhea" id="RHEA-COMP:13180"/>
        <dbReference type="Rhea" id="RHEA-COMP:16897"/>
        <dbReference type="Rhea" id="RHEA-COMP:17067"/>
        <dbReference type="ChEBI" id="CHEBI:15378"/>
        <dbReference type="ChEBI" id="CHEBI:136412"/>
        <dbReference type="ChEBI" id="CHEBI:157695"/>
        <dbReference type="ChEBI" id="CHEBI:167181"/>
        <dbReference type="EC" id="4.2.99.18"/>
    </reaction>
</comment>
<dbReference type="NCBIfam" id="NF002211">
    <property type="entry name" value="PRK01103.1"/>
    <property type="match status" value="1"/>
</dbReference>
<dbReference type="NCBIfam" id="TIGR00577">
    <property type="entry name" value="fpg"/>
    <property type="match status" value="1"/>
</dbReference>
<name>A0A1L4D085_9BACT</name>
<comment type="similarity">
    <text evidence="3">Belongs to the FPG family.</text>
</comment>
<comment type="cofactor">
    <cofactor evidence="2">
        <name>Zn(2+)</name>
        <dbReference type="ChEBI" id="CHEBI:29105"/>
    </cofactor>
</comment>
<evidence type="ECO:0000256" key="10">
    <source>
        <dbReference type="ARBA" id="ARBA00022771"/>
    </source>
</evidence>
<evidence type="ECO:0000256" key="9">
    <source>
        <dbReference type="ARBA" id="ARBA00022763"/>
    </source>
</evidence>
<dbReference type="GO" id="GO:0003684">
    <property type="term" value="F:damaged DNA binding"/>
    <property type="evidence" value="ECO:0007669"/>
    <property type="project" value="InterPro"/>
</dbReference>
<dbReference type="SMART" id="SM01232">
    <property type="entry name" value="H2TH"/>
    <property type="match status" value="1"/>
</dbReference>
<evidence type="ECO:0000256" key="3">
    <source>
        <dbReference type="ARBA" id="ARBA00009409"/>
    </source>
</evidence>
<dbReference type="GO" id="GO:0008270">
    <property type="term" value="F:zinc ion binding"/>
    <property type="evidence" value="ECO:0007669"/>
    <property type="project" value="UniProtKB-KW"/>
</dbReference>
<evidence type="ECO:0000259" key="22">
    <source>
        <dbReference type="PROSITE" id="PS51068"/>
    </source>
</evidence>
<keyword evidence="11" id="KW-0378">Hydrolase</keyword>
<evidence type="ECO:0000256" key="16">
    <source>
        <dbReference type="ARBA" id="ARBA00023268"/>
    </source>
</evidence>
<evidence type="ECO:0000256" key="20">
    <source>
        <dbReference type="PROSITE-ProRule" id="PRU00391"/>
    </source>
</evidence>
<evidence type="ECO:0000256" key="14">
    <source>
        <dbReference type="ARBA" id="ARBA00023204"/>
    </source>
</evidence>